<protein>
    <submittedName>
        <fullName evidence="1">Uncharacterized protein</fullName>
    </submittedName>
</protein>
<keyword evidence="2" id="KW-1185">Reference proteome</keyword>
<sequence length="84" mass="9135">LVAAFSSIASTRSRLEELQSNYSQRLASLRDGLNQTLQRCGRPCDSVSLDGLAFSTNFSMIPGVEQQLEALRDVSGSNIEADLE</sequence>
<accession>A0A087QZ94</accession>
<reference evidence="1 2" key="1">
    <citation type="submission" date="2014-04" db="EMBL/GenBank/DDBJ databases">
        <title>Genome evolution of avian class.</title>
        <authorList>
            <person name="Zhang G."/>
            <person name="Li C."/>
        </authorList>
    </citation>
    <scope>NUCLEOTIDE SEQUENCE [LARGE SCALE GENOMIC DNA]</scope>
    <source>
        <strain evidence="1">BGI_AS27</strain>
    </source>
</reference>
<name>A0A087QZ94_APTFO</name>
<feature type="non-terminal residue" evidence="1">
    <location>
        <position position="1"/>
    </location>
</feature>
<feature type="non-terminal residue" evidence="1">
    <location>
        <position position="84"/>
    </location>
</feature>
<evidence type="ECO:0000313" key="1">
    <source>
        <dbReference type="EMBL" id="KFM06548.1"/>
    </source>
</evidence>
<gene>
    <name evidence="1" type="ORF">AS27_02689</name>
</gene>
<evidence type="ECO:0000313" key="2">
    <source>
        <dbReference type="Proteomes" id="UP000053286"/>
    </source>
</evidence>
<organism evidence="1 2">
    <name type="scientific">Aptenodytes forsteri</name>
    <name type="common">Emperor penguin</name>
    <dbReference type="NCBI Taxonomy" id="9233"/>
    <lineage>
        <taxon>Eukaryota</taxon>
        <taxon>Metazoa</taxon>
        <taxon>Chordata</taxon>
        <taxon>Craniata</taxon>
        <taxon>Vertebrata</taxon>
        <taxon>Euteleostomi</taxon>
        <taxon>Archelosauria</taxon>
        <taxon>Archosauria</taxon>
        <taxon>Dinosauria</taxon>
        <taxon>Saurischia</taxon>
        <taxon>Theropoda</taxon>
        <taxon>Coelurosauria</taxon>
        <taxon>Aves</taxon>
        <taxon>Neognathae</taxon>
        <taxon>Neoaves</taxon>
        <taxon>Aequornithes</taxon>
        <taxon>Sphenisciformes</taxon>
        <taxon>Spheniscidae</taxon>
        <taxon>Aptenodytes</taxon>
    </lineage>
</organism>
<dbReference type="Proteomes" id="UP000053286">
    <property type="component" value="Unassembled WGS sequence"/>
</dbReference>
<proteinExistence type="predicted"/>
<dbReference type="AlphaFoldDB" id="A0A087QZ94"/>
<dbReference type="EMBL" id="KL226002">
    <property type="protein sequence ID" value="KFM06548.1"/>
    <property type="molecule type" value="Genomic_DNA"/>
</dbReference>